<dbReference type="OrthoDB" id="4822at2759"/>
<dbReference type="SMART" id="SM00443">
    <property type="entry name" value="G_patch"/>
    <property type="match status" value="1"/>
</dbReference>
<dbReference type="InterPro" id="IPR000467">
    <property type="entry name" value="G_patch_dom"/>
</dbReference>
<dbReference type="Proteomes" id="UP000238350">
    <property type="component" value="Unassembled WGS sequence"/>
</dbReference>
<dbReference type="AlphaFoldDB" id="A0A2T0FKT4"/>
<name>A0A2T0FKT4_9ASCO</name>
<dbReference type="PANTHER" id="PTHR23329">
    <property type="entry name" value="TUFTELIN-INTERACTING PROTEIN 11-RELATED"/>
    <property type="match status" value="1"/>
</dbReference>
<dbReference type="InterPro" id="IPR045211">
    <property type="entry name" value="TFP11/STIP/Ntr1"/>
</dbReference>
<gene>
    <name evidence="2" type="ORF">B9G98_03223</name>
</gene>
<evidence type="ECO:0000259" key="1">
    <source>
        <dbReference type="PROSITE" id="PS50174"/>
    </source>
</evidence>
<feature type="domain" description="G-patch" evidence="1">
    <location>
        <begin position="36"/>
        <end position="82"/>
    </location>
</feature>
<comment type="caution">
    <text evidence="2">The sequence shown here is derived from an EMBL/GenBank/DDBJ whole genome shotgun (WGS) entry which is preliminary data.</text>
</comment>
<sequence length="447" mass="50989">MDGVILASDSSESEVEDISIDDVQVLQPQDNGEYSEYGIGARLLQQMGFVPGRGLGAKEDGRRDIVETIGREGKQGLGVGIIPIQEAFEVAEDETSDSETRELELIVQKIQACKAVKKELQKDIGDIDLEDIYARYGQYWSSMPIEDLAIVVQSERLRRGASLEDIYELRFLSDSDSVKKMLKAIWIPEVKRKCLEWSDATSRWLLELTIRIETKMPEFSWLLAEIELIVAQTVPQQDVVQYIDEWWPVDARAEQVAATECSAILRRELTPHHEAARYDVLKRWRELNDELASAIDALDDQFDGTEIWRKVYGPEFATKRMLWQGQRLIQLAKDRDGSLPNEYSKWADGLELENATEVLDALNLVFDGSSVAEQDEPHHVVSTFKDVVEYECERIGAVLARKDGVEAIYQILRGQKSIECRFEDDVFYYKKNGRFMPISITKLPSIV</sequence>
<dbReference type="GeneID" id="36516971"/>
<dbReference type="GO" id="GO:0071008">
    <property type="term" value="C:U2-type post-mRNA release spliceosomal complex"/>
    <property type="evidence" value="ECO:0007669"/>
    <property type="project" value="TreeGrafter"/>
</dbReference>
<evidence type="ECO:0000313" key="2">
    <source>
        <dbReference type="EMBL" id="PRT55603.1"/>
    </source>
</evidence>
<accession>A0A2T0FKT4</accession>
<dbReference type="GO" id="GO:0000390">
    <property type="term" value="P:spliceosomal complex disassembly"/>
    <property type="evidence" value="ECO:0007669"/>
    <property type="project" value="InterPro"/>
</dbReference>
<evidence type="ECO:0000313" key="3">
    <source>
        <dbReference type="Proteomes" id="UP000238350"/>
    </source>
</evidence>
<keyword evidence="3" id="KW-1185">Reference proteome</keyword>
<organism evidence="2 3">
    <name type="scientific">Wickerhamiella sorbophila</name>
    <dbReference type="NCBI Taxonomy" id="45607"/>
    <lineage>
        <taxon>Eukaryota</taxon>
        <taxon>Fungi</taxon>
        <taxon>Dikarya</taxon>
        <taxon>Ascomycota</taxon>
        <taxon>Saccharomycotina</taxon>
        <taxon>Dipodascomycetes</taxon>
        <taxon>Dipodascales</taxon>
        <taxon>Trichomonascaceae</taxon>
        <taxon>Wickerhamiella</taxon>
    </lineage>
</organism>
<dbReference type="EMBL" id="NDIQ01000021">
    <property type="protein sequence ID" value="PRT55603.1"/>
    <property type="molecule type" value="Genomic_DNA"/>
</dbReference>
<dbReference type="GO" id="GO:0003676">
    <property type="term" value="F:nucleic acid binding"/>
    <property type="evidence" value="ECO:0007669"/>
    <property type="project" value="InterPro"/>
</dbReference>
<dbReference type="Pfam" id="PF01585">
    <property type="entry name" value="G-patch"/>
    <property type="match status" value="1"/>
</dbReference>
<dbReference type="PANTHER" id="PTHR23329:SF1">
    <property type="entry name" value="TUFTELIN-INTERACTING PROTEIN 11"/>
    <property type="match status" value="1"/>
</dbReference>
<protein>
    <recommendedName>
        <fullName evidence="1">G-patch domain-containing protein</fullName>
    </recommendedName>
</protein>
<reference evidence="2 3" key="1">
    <citation type="submission" date="2017-04" db="EMBL/GenBank/DDBJ databases">
        <title>Genome sequencing of [Candida] sorbophila.</title>
        <authorList>
            <person name="Ahn J.O."/>
        </authorList>
    </citation>
    <scope>NUCLEOTIDE SEQUENCE [LARGE SCALE GENOMIC DNA]</scope>
    <source>
        <strain evidence="2 3">DS02</strain>
    </source>
</reference>
<dbReference type="RefSeq" id="XP_024665548.1">
    <property type="nucleotide sequence ID" value="XM_024809780.1"/>
</dbReference>
<proteinExistence type="predicted"/>
<dbReference type="PROSITE" id="PS50174">
    <property type="entry name" value="G_PATCH"/>
    <property type="match status" value="1"/>
</dbReference>